<keyword evidence="4" id="KW-0812">Transmembrane</keyword>
<evidence type="ECO:0000256" key="3">
    <source>
        <dbReference type="ARBA" id="ARBA00023004"/>
    </source>
</evidence>
<dbReference type="GO" id="GO:0004497">
    <property type="term" value="F:monooxygenase activity"/>
    <property type="evidence" value="ECO:0007669"/>
    <property type="project" value="InterPro"/>
</dbReference>
<keyword evidence="7" id="KW-1185">Reference proteome</keyword>
<keyword evidence="3" id="KW-0408">Iron</keyword>
<keyword evidence="2" id="KW-0479">Metal-binding</keyword>
<evidence type="ECO:0000313" key="7">
    <source>
        <dbReference type="Proteomes" id="UP000436088"/>
    </source>
</evidence>
<sequence>MNTIFAVLLLLIPVFVLLTWRERSPERVPPGSLELPLIGQSLGLLRAMRSNTAEEWLHKRIRNDSSSIVNQQVKSVEAILGDSCILELVGEDHKRVRDAFMSFLKPESWKQFIENMDEEVRNHLEMHWQGTSDGIATDEDPYIQHNLFSSIWDRKRTRREKLADDFRCMIEGMWSIPVDLPFMRYNRSLKSSARAQKLLKHLIDENREDLKLGASPRQDLITCLLSIRDEENEKVVSEKEIIHNVMLIMVAGYGTSSVLLTFLLHLFANDPAIYAVVLQEQEESKEQTWRTSVMGRPYQDEIHMESCPGNFETVPADLRWLQESRKRYRVWWISDSEGLADFLGYGHDTNG</sequence>
<evidence type="ECO:0000256" key="4">
    <source>
        <dbReference type="SAM" id="Phobius"/>
    </source>
</evidence>
<feature type="signal peptide" evidence="5">
    <location>
        <begin position="1"/>
        <end position="21"/>
    </location>
</feature>
<dbReference type="GO" id="GO:0005506">
    <property type="term" value="F:iron ion binding"/>
    <property type="evidence" value="ECO:0007669"/>
    <property type="project" value="InterPro"/>
</dbReference>
<dbReference type="InterPro" id="IPR036396">
    <property type="entry name" value="Cyt_P450_sf"/>
</dbReference>
<proteinExistence type="inferred from homology"/>
<dbReference type="PANTHER" id="PTHR24286:SF190">
    <property type="entry name" value="CYTOCHROME P450"/>
    <property type="match status" value="1"/>
</dbReference>
<feature type="transmembrane region" description="Helical" evidence="4">
    <location>
        <begin position="241"/>
        <end position="264"/>
    </location>
</feature>
<dbReference type="GO" id="GO:0016125">
    <property type="term" value="P:sterol metabolic process"/>
    <property type="evidence" value="ECO:0007669"/>
    <property type="project" value="TreeGrafter"/>
</dbReference>
<name>A0A6A2YNX8_HIBSY</name>
<dbReference type="GO" id="GO:0016705">
    <property type="term" value="F:oxidoreductase activity, acting on paired donors, with incorporation or reduction of molecular oxygen"/>
    <property type="evidence" value="ECO:0007669"/>
    <property type="project" value="InterPro"/>
</dbReference>
<protein>
    <submittedName>
        <fullName evidence="6">Inositol-1,4,5-trisphosphate 5-phosphatase 4 isoform 1</fullName>
    </submittedName>
</protein>
<dbReference type="InterPro" id="IPR001128">
    <property type="entry name" value="Cyt_P450"/>
</dbReference>
<evidence type="ECO:0000256" key="1">
    <source>
        <dbReference type="ARBA" id="ARBA00010617"/>
    </source>
</evidence>
<evidence type="ECO:0000256" key="2">
    <source>
        <dbReference type="ARBA" id="ARBA00022723"/>
    </source>
</evidence>
<keyword evidence="4" id="KW-1133">Transmembrane helix</keyword>
<comment type="similarity">
    <text evidence="1">Belongs to the cytochrome P450 family.</text>
</comment>
<comment type="caution">
    <text evidence="6">The sequence shown here is derived from an EMBL/GenBank/DDBJ whole genome shotgun (WGS) entry which is preliminary data.</text>
</comment>
<feature type="chain" id="PRO_5025665534" evidence="5">
    <location>
        <begin position="22"/>
        <end position="351"/>
    </location>
</feature>
<dbReference type="PANTHER" id="PTHR24286">
    <property type="entry name" value="CYTOCHROME P450 26"/>
    <property type="match status" value="1"/>
</dbReference>
<dbReference type="GO" id="GO:0020037">
    <property type="term" value="F:heme binding"/>
    <property type="evidence" value="ECO:0007669"/>
    <property type="project" value="InterPro"/>
</dbReference>
<gene>
    <name evidence="6" type="ORF">F3Y22_tig00111342pilonHSYRG00011</name>
</gene>
<organism evidence="6 7">
    <name type="scientific">Hibiscus syriacus</name>
    <name type="common">Rose of Sharon</name>
    <dbReference type="NCBI Taxonomy" id="106335"/>
    <lineage>
        <taxon>Eukaryota</taxon>
        <taxon>Viridiplantae</taxon>
        <taxon>Streptophyta</taxon>
        <taxon>Embryophyta</taxon>
        <taxon>Tracheophyta</taxon>
        <taxon>Spermatophyta</taxon>
        <taxon>Magnoliopsida</taxon>
        <taxon>eudicotyledons</taxon>
        <taxon>Gunneridae</taxon>
        <taxon>Pentapetalae</taxon>
        <taxon>rosids</taxon>
        <taxon>malvids</taxon>
        <taxon>Malvales</taxon>
        <taxon>Malvaceae</taxon>
        <taxon>Malvoideae</taxon>
        <taxon>Hibiscus</taxon>
    </lineage>
</organism>
<dbReference type="Gene3D" id="1.10.630.10">
    <property type="entry name" value="Cytochrome P450"/>
    <property type="match status" value="1"/>
</dbReference>
<dbReference type="Pfam" id="PF00067">
    <property type="entry name" value="p450"/>
    <property type="match status" value="1"/>
</dbReference>
<reference evidence="6" key="1">
    <citation type="submission" date="2019-09" db="EMBL/GenBank/DDBJ databases">
        <title>Draft genome information of white flower Hibiscus syriacus.</title>
        <authorList>
            <person name="Kim Y.-M."/>
        </authorList>
    </citation>
    <scope>NUCLEOTIDE SEQUENCE [LARGE SCALE GENOMIC DNA]</scope>
    <source>
        <strain evidence="6">YM2019G1</strain>
    </source>
</reference>
<dbReference type="Proteomes" id="UP000436088">
    <property type="component" value="Unassembled WGS sequence"/>
</dbReference>
<dbReference type="SUPFAM" id="SSF48264">
    <property type="entry name" value="Cytochrome P450"/>
    <property type="match status" value="1"/>
</dbReference>
<keyword evidence="4" id="KW-0472">Membrane</keyword>
<evidence type="ECO:0000313" key="6">
    <source>
        <dbReference type="EMBL" id="KAE8681023.1"/>
    </source>
</evidence>
<accession>A0A6A2YNX8</accession>
<dbReference type="EMBL" id="VEPZ02001315">
    <property type="protein sequence ID" value="KAE8681023.1"/>
    <property type="molecule type" value="Genomic_DNA"/>
</dbReference>
<keyword evidence="5" id="KW-0732">Signal</keyword>
<dbReference type="AlphaFoldDB" id="A0A6A2YNX8"/>
<evidence type="ECO:0000256" key="5">
    <source>
        <dbReference type="SAM" id="SignalP"/>
    </source>
</evidence>